<evidence type="ECO:0000313" key="4">
    <source>
        <dbReference type="Proteomes" id="UP000414233"/>
    </source>
</evidence>
<dbReference type="SUPFAM" id="SSF141371">
    <property type="entry name" value="PilZ domain-like"/>
    <property type="match status" value="2"/>
</dbReference>
<name>A0A5E4UC98_9BURK</name>
<dbReference type="Pfam" id="PF07238">
    <property type="entry name" value="PilZ"/>
    <property type="match status" value="1"/>
</dbReference>
<evidence type="ECO:0000313" key="3">
    <source>
        <dbReference type="EMBL" id="VVD97293.1"/>
    </source>
</evidence>
<evidence type="ECO:0000259" key="2">
    <source>
        <dbReference type="Pfam" id="PF12945"/>
    </source>
</evidence>
<proteinExistence type="predicted"/>
<keyword evidence="4" id="KW-1185">Reference proteome</keyword>
<feature type="domain" description="Type III secretion system flagellar brake protein YcgR PilZN" evidence="2">
    <location>
        <begin position="95"/>
        <end position="178"/>
    </location>
</feature>
<dbReference type="EMBL" id="CABPRZ010000006">
    <property type="protein sequence ID" value="VVD97293.1"/>
    <property type="molecule type" value="Genomic_DNA"/>
</dbReference>
<sequence length="334" mass="36078">MMQSSRHIAGAPGFIAVNRRELDAHAPLSWPLFDADGTPLLAQGECIPSEADLDWLFTMFAPHRPLPDIEPGEAGDGAESASMTYLHGLPVPLPIGAWLQVRVAPGAELSRVRARLVGRAPNGMLLITPPTGGEARLPVVAGDRLALWTFPGDNLYEFVCDVHSVHRAPFEYLVLSRPMQVRETPVRRTPRVDTRLVARVSPVDESGPATFQGMSAQLRAAAALGRGDDGEDGASPDAPEWLVMVRDISAEGVGIMAQSPLPAGCRHVALQFRVPVGADIVPVFGMAAIRRTEGPCSDGSWLYGLEFTRIDARNRAAVRCFVYELRLADPRARG</sequence>
<dbReference type="AlphaFoldDB" id="A0A5E4UC98"/>
<dbReference type="Proteomes" id="UP000414233">
    <property type="component" value="Unassembled WGS sequence"/>
</dbReference>
<accession>A0A5E4UC98</accession>
<gene>
    <name evidence="3" type="ORF">PTE30175_01870</name>
</gene>
<keyword evidence="3" id="KW-0969">Cilium</keyword>
<dbReference type="OrthoDB" id="8956452at2"/>
<feature type="domain" description="PilZ" evidence="1">
    <location>
        <begin position="237"/>
        <end position="323"/>
    </location>
</feature>
<dbReference type="RefSeq" id="WP_150696782.1">
    <property type="nucleotide sequence ID" value="NZ_CABPRZ010000006.1"/>
</dbReference>
<dbReference type="Pfam" id="PF12945">
    <property type="entry name" value="PilZNR"/>
    <property type="match status" value="1"/>
</dbReference>
<keyword evidence="3" id="KW-0966">Cell projection</keyword>
<protein>
    <submittedName>
        <fullName evidence="3">Flagellar brake protein</fullName>
    </submittedName>
</protein>
<evidence type="ECO:0000259" key="1">
    <source>
        <dbReference type="Pfam" id="PF07238"/>
    </source>
</evidence>
<dbReference type="InterPro" id="IPR009875">
    <property type="entry name" value="PilZ_domain"/>
</dbReference>
<keyword evidence="3" id="KW-0282">Flagellum</keyword>
<dbReference type="GO" id="GO:0035438">
    <property type="term" value="F:cyclic-di-GMP binding"/>
    <property type="evidence" value="ECO:0007669"/>
    <property type="project" value="InterPro"/>
</dbReference>
<organism evidence="3 4">
    <name type="scientific">Pandoraea terrae</name>
    <dbReference type="NCBI Taxonomy" id="1537710"/>
    <lineage>
        <taxon>Bacteria</taxon>
        <taxon>Pseudomonadati</taxon>
        <taxon>Pseudomonadota</taxon>
        <taxon>Betaproteobacteria</taxon>
        <taxon>Burkholderiales</taxon>
        <taxon>Burkholderiaceae</taxon>
        <taxon>Pandoraea</taxon>
    </lineage>
</organism>
<reference evidence="3 4" key="1">
    <citation type="submission" date="2019-08" db="EMBL/GenBank/DDBJ databases">
        <authorList>
            <person name="Peeters C."/>
        </authorList>
    </citation>
    <scope>NUCLEOTIDE SEQUENCE [LARGE SCALE GENOMIC DNA]</scope>
    <source>
        <strain evidence="3 4">LMG 30175</strain>
    </source>
</reference>
<dbReference type="InterPro" id="IPR009926">
    <property type="entry name" value="T3SS_YcgR_PilZN"/>
</dbReference>